<keyword evidence="6 9" id="KW-0943">RNA-mediated gene silencing</keyword>
<dbReference type="GO" id="GO:0003968">
    <property type="term" value="F:RNA-directed RNA polymerase activity"/>
    <property type="evidence" value="ECO:0007669"/>
    <property type="project" value="UniProtKB-KW"/>
</dbReference>
<feature type="domain" description="RDRP helical" evidence="12">
    <location>
        <begin position="253"/>
        <end position="323"/>
    </location>
</feature>
<evidence type="ECO:0000256" key="5">
    <source>
        <dbReference type="ARBA" id="ARBA00022884"/>
    </source>
</evidence>
<reference evidence="14 15" key="1">
    <citation type="journal article" date="2019" name="Sci. Rep.">
        <title>A high-quality genome of Eragrostis curvula grass provides insights into Poaceae evolution and supports new strategies to enhance forage quality.</title>
        <authorList>
            <person name="Carballo J."/>
            <person name="Santos B.A.C.M."/>
            <person name="Zappacosta D."/>
            <person name="Garbus I."/>
            <person name="Selva J.P."/>
            <person name="Gallo C.A."/>
            <person name="Diaz A."/>
            <person name="Albertini E."/>
            <person name="Caccamo M."/>
            <person name="Echenique V."/>
        </authorList>
    </citation>
    <scope>NUCLEOTIDE SEQUENCE [LARGE SCALE GENOMIC DNA]</scope>
    <source>
        <strain evidence="15">cv. Victoria</strain>
        <tissue evidence="14">Leaf</tissue>
    </source>
</reference>
<evidence type="ECO:0000256" key="4">
    <source>
        <dbReference type="ARBA" id="ARBA00022695"/>
    </source>
</evidence>
<dbReference type="InterPro" id="IPR058752">
    <property type="entry name" value="RDRP_C_head"/>
</dbReference>
<dbReference type="EC" id="2.7.7.48" evidence="9"/>
<feature type="domain" description="RDRP3-5 N-terminal" evidence="11">
    <location>
        <begin position="8"/>
        <end position="82"/>
    </location>
</feature>
<feature type="domain" description="RDRP core" evidence="10">
    <location>
        <begin position="344"/>
        <end position="962"/>
    </location>
</feature>
<proteinExistence type="inferred from homology"/>
<evidence type="ECO:0000256" key="8">
    <source>
        <dbReference type="ARBA" id="ARBA00093763"/>
    </source>
</evidence>
<keyword evidence="4 9" id="KW-0548">Nucleotidyltransferase</keyword>
<dbReference type="PANTHER" id="PTHR23079:SF55">
    <property type="entry name" value="RNA-DIRECTED RNA POLYMERASE"/>
    <property type="match status" value="1"/>
</dbReference>
<evidence type="ECO:0000259" key="11">
    <source>
        <dbReference type="Pfam" id="PF26249"/>
    </source>
</evidence>
<comment type="catalytic activity">
    <reaction evidence="7 9">
        <text>RNA(n) + a ribonucleoside 5'-triphosphate = RNA(n+1) + diphosphate</text>
        <dbReference type="Rhea" id="RHEA:21248"/>
        <dbReference type="Rhea" id="RHEA-COMP:14527"/>
        <dbReference type="Rhea" id="RHEA-COMP:17342"/>
        <dbReference type="ChEBI" id="CHEBI:33019"/>
        <dbReference type="ChEBI" id="CHEBI:61557"/>
        <dbReference type="ChEBI" id="CHEBI:140395"/>
        <dbReference type="EC" id="2.7.7.48"/>
    </reaction>
</comment>
<dbReference type="GO" id="GO:0030422">
    <property type="term" value="P:siRNA processing"/>
    <property type="evidence" value="ECO:0007669"/>
    <property type="project" value="TreeGrafter"/>
</dbReference>
<keyword evidence="3 9" id="KW-0808">Transferase</keyword>
<evidence type="ECO:0000256" key="2">
    <source>
        <dbReference type="ARBA" id="ARBA00022484"/>
    </source>
</evidence>
<sequence>MRSLPGPPLPAAVSAELERLEARLGQAADQWARSRLAELGEAAAVRIIRRIAEPPRPVGNLSAYIKFLANNDTMKRNADGVPTAESAACISGPFRASLQEDPFQDRSTKTTFKWRFRVLMLKCPLVFQIKQELSLRALYARCVAWLQCHESPDQTDSWMSGIEIESPPGWISLGLQNHSPFSPVASPTAYRGRTGAGCLQYQMPDTPPRDSTPSPVRYITQRVQQMHGPSGRAGGATPPSLAYVNPLRTTASPQMLALGELEFDRFFLIRVYLADKKIEDVIKDPNYVWYLKSLPMDCFESEIWNRFGEKFVSASDRRKNLDWDPSKTRVYHCNIEKKDDSIVTIFKGPYAENTRTHLQKVVGDDNVLIVKFADIDIPWGMNNDNFGIYCTFYNNVARDGIVLGLRRYRFFIYKDGGKEQKQKELNKKEKNKKFSSSVRCYFVRTESGWDRDEPYKLSGCTIDQARKLFMHIHTAPTVAKYLSRFSLILSKTITLDVDFMKVHVAIIDDEPCKDEFGQTVIKHGERLIHTDGTGLISVDLAIKCPTSDAMDSKERQHPTAEHPLLMQFRMFYNGYAVKGTFLVDKRLPPETICIRPSMIKIKPDANLLGCNSFNSLEIITTSNRPKRALTSRFLIALLHYGGVKAEYFVYLLRKALEDVNKARHTARDLLEVAFNHADLDDSMSARMILSGIQPENEAYLQHQLALMTRQERKGLQQGRIPIDECYYLMGTTDPTGTLKPDQVCIILDHGQVSGKVLVYKHPGLHFGDIHVLNATYIDGLEKIVGNSKYAILFPTSGSRSLADEMANSDFDGDMYWVSRNPQLLEQFTKSKPWVERSKPGKDNKQKKPQDYDVFELESLLFREFLKARFTPSYMLGKAADCWLALMDRLLTCNVSESEQKDLIEKMLELVDIYYVVLDAPKEGHKVNFPEKLMVKLYPHFMEREYYASYHSTSVLGRIYDEVKSQEAESISPITIVPLECFTEEVVPDECKRRWWCLYQEYLRESSPLCKVDDKTIKNIKFRALYQKYKQILYDADEFEESPRSRPELFTEACAIYQVVYELAMPRNEISKCGFAWKVAGRALCQLYVLKRGGDTALCSLPVLEDALKRNRASGHRN</sequence>
<evidence type="ECO:0000259" key="10">
    <source>
        <dbReference type="Pfam" id="PF05183"/>
    </source>
</evidence>
<dbReference type="PANTHER" id="PTHR23079">
    <property type="entry name" value="RNA-DEPENDENT RNA POLYMERASE"/>
    <property type="match status" value="1"/>
</dbReference>
<dbReference type="InterPro" id="IPR057596">
    <property type="entry name" value="RDRP_core"/>
</dbReference>
<accession>A0A5J9UE19</accession>
<dbReference type="Pfam" id="PF26253">
    <property type="entry name" value="RdRP_head"/>
    <property type="match status" value="1"/>
</dbReference>
<dbReference type="InterPro" id="IPR007855">
    <property type="entry name" value="RDRP"/>
</dbReference>
<dbReference type="Pfam" id="PF26252">
    <property type="entry name" value="RdRP_helical"/>
    <property type="match status" value="1"/>
</dbReference>
<evidence type="ECO:0000313" key="15">
    <source>
        <dbReference type="Proteomes" id="UP000324897"/>
    </source>
</evidence>
<organism evidence="14 15">
    <name type="scientific">Eragrostis curvula</name>
    <name type="common">weeping love grass</name>
    <dbReference type="NCBI Taxonomy" id="38414"/>
    <lineage>
        <taxon>Eukaryota</taxon>
        <taxon>Viridiplantae</taxon>
        <taxon>Streptophyta</taxon>
        <taxon>Embryophyta</taxon>
        <taxon>Tracheophyta</taxon>
        <taxon>Spermatophyta</taxon>
        <taxon>Magnoliopsida</taxon>
        <taxon>Liliopsida</taxon>
        <taxon>Poales</taxon>
        <taxon>Poaceae</taxon>
        <taxon>PACMAD clade</taxon>
        <taxon>Chloridoideae</taxon>
        <taxon>Eragrostideae</taxon>
        <taxon>Eragrostidinae</taxon>
        <taxon>Eragrostis</taxon>
    </lineage>
</organism>
<evidence type="ECO:0000256" key="7">
    <source>
        <dbReference type="ARBA" id="ARBA00048744"/>
    </source>
</evidence>
<keyword evidence="15" id="KW-1185">Reference proteome</keyword>
<comment type="caution">
    <text evidence="14">The sequence shown here is derived from an EMBL/GenBank/DDBJ whole genome shotgun (WGS) entry which is preliminary data.</text>
</comment>
<dbReference type="Pfam" id="PF26249">
    <property type="entry name" value="4HB_RdRP3_N"/>
    <property type="match status" value="1"/>
</dbReference>
<evidence type="ECO:0000256" key="9">
    <source>
        <dbReference type="RuleBase" id="RU363098"/>
    </source>
</evidence>
<dbReference type="Pfam" id="PF05183">
    <property type="entry name" value="RdRP"/>
    <property type="match status" value="1"/>
</dbReference>
<dbReference type="EMBL" id="RWGY01000026">
    <property type="protein sequence ID" value="TVU21358.1"/>
    <property type="molecule type" value="Genomic_DNA"/>
</dbReference>
<dbReference type="AlphaFoldDB" id="A0A5J9UE19"/>
<dbReference type="InterPro" id="IPR058697">
    <property type="entry name" value="RDRP3-5_N"/>
</dbReference>
<keyword evidence="5 9" id="KW-0694">RNA-binding</keyword>
<protein>
    <recommendedName>
        <fullName evidence="9">RNA-dependent RNA polymerase</fullName>
        <ecNumber evidence="9">2.7.7.48</ecNumber>
    </recommendedName>
</protein>
<gene>
    <name evidence="14" type="ORF">EJB05_30988</name>
</gene>
<dbReference type="Proteomes" id="UP000324897">
    <property type="component" value="Unassembled WGS sequence"/>
</dbReference>
<feature type="domain" description="RDRP C-terminal head" evidence="13">
    <location>
        <begin position="1012"/>
        <end position="1102"/>
    </location>
</feature>
<evidence type="ECO:0000256" key="3">
    <source>
        <dbReference type="ARBA" id="ARBA00022679"/>
    </source>
</evidence>
<dbReference type="Gramene" id="TVU21358">
    <property type="protein sequence ID" value="TVU21358"/>
    <property type="gene ID" value="EJB05_30988"/>
</dbReference>
<comment type="function">
    <text evidence="8 9">Probably involved in the RNA silencing pathway and required for the generation of small interfering RNAs (siRNAs).</text>
</comment>
<evidence type="ECO:0000256" key="1">
    <source>
        <dbReference type="ARBA" id="ARBA00005762"/>
    </source>
</evidence>
<dbReference type="OrthoDB" id="6513042at2759"/>
<dbReference type="GO" id="GO:0031380">
    <property type="term" value="C:nuclear RNA-directed RNA polymerase complex"/>
    <property type="evidence" value="ECO:0007669"/>
    <property type="project" value="TreeGrafter"/>
</dbReference>
<name>A0A5J9UE19_9POAL</name>
<evidence type="ECO:0000259" key="12">
    <source>
        <dbReference type="Pfam" id="PF26252"/>
    </source>
</evidence>
<dbReference type="InterPro" id="IPR058751">
    <property type="entry name" value="RDRP_helical"/>
</dbReference>
<evidence type="ECO:0000256" key="6">
    <source>
        <dbReference type="ARBA" id="ARBA00023158"/>
    </source>
</evidence>
<keyword evidence="2 9" id="KW-0696">RNA-directed RNA polymerase</keyword>
<evidence type="ECO:0000259" key="13">
    <source>
        <dbReference type="Pfam" id="PF26253"/>
    </source>
</evidence>
<dbReference type="GO" id="GO:0003723">
    <property type="term" value="F:RNA binding"/>
    <property type="evidence" value="ECO:0007669"/>
    <property type="project" value="UniProtKB-KW"/>
</dbReference>
<evidence type="ECO:0000313" key="14">
    <source>
        <dbReference type="EMBL" id="TVU21358.1"/>
    </source>
</evidence>
<comment type="similarity">
    <text evidence="1 9">Belongs to the RdRP family.</text>
</comment>